<organism evidence="2 3">
    <name type="scientific">Mucor flavus</name>
    <dbReference type="NCBI Taxonomy" id="439312"/>
    <lineage>
        <taxon>Eukaryota</taxon>
        <taxon>Fungi</taxon>
        <taxon>Fungi incertae sedis</taxon>
        <taxon>Mucoromycota</taxon>
        <taxon>Mucoromycotina</taxon>
        <taxon>Mucoromycetes</taxon>
        <taxon>Mucorales</taxon>
        <taxon>Mucorineae</taxon>
        <taxon>Mucoraceae</taxon>
        <taxon>Mucor</taxon>
    </lineage>
</organism>
<proteinExistence type="predicted"/>
<evidence type="ECO:0000313" key="2">
    <source>
        <dbReference type="EMBL" id="GAA5807912.1"/>
    </source>
</evidence>
<accession>A0ABP9YM46</accession>
<name>A0ABP9YM46_9FUNG</name>
<reference evidence="2 3" key="1">
    <citation type="submission" date="2024-04" db="EMBL/GenBank/DDBJ databases">
        <title>genome sequences of Mucor flavus KT1a and Helicostylum pulchrum KT1b strains isolated from the surface of a dry-aged beef.</title>
        <authorList>
            <person name="Toyotome T."/>
            <person name="Hosono M."/>
            <person name="Torimaru M."/>
            <person name="Fukuda K."/>
            <person name="Mikami N."/>
        </authorList>
    </citation>
    <scope>NUCLEOTIDE SEQUENCE [LARGE SCALE GENOMIC DNA]</scope>
    <source>
        <strain evidence="2 3">KT1a</strain>
    </source>
</reference>
<gene>
    <name evidence="2" type="ORF">MFLAVUS_001292</name>
</gene>
<dbReference type="Proteomes" id="UP001473302">
    <property type="component" value="Unassembled WGS sequence"/>
</dbReference>
<protein>
    <submittedName>
        <fullName evidence="2">Uncharacterized protein</fullName>
    </submittedName>
</protein>
<evidence type="ECO:0000256" key="1">
    <source>
        <dbReference type="SAM" id="MobiDB-lite"/>
    </source>
</evidence>
<evidence type="ECO:0000313" key="3">
    <source>
        <dbReference type="Proteomes" id="UP001473302"/>
    </source>
</evidence>
<comment type="caution">
    <text evidence="2">The sequence shown here is derived from an EMBL/GenBank/DDBJ whole genome shotgun (WGS) entry which is preliminary data.</text>
</comment>
<feature type="compositionally biased region" description="Basic residues" evidence="1">
    <location>
        <begin position="66"/>
        <end position="80"/>
    </location>
</feature>
<dbReference type="EMBL" id="BAABUK010000003">
    <property type="protein sequence ID" value="GAA5807912.1"/>
    <property type="molecule type" value="Genomic_DNA"/>
</dbReference>
<sequence length="147" mass="17077">MAHNLQKKHEQQDSISISDSSTFKSVLNRLSHLFHSAQDNNRRLSTSSSESDSSNTSLETSSSLTRTRRRRVYNRKKRFASRQLDDDLSRPPPVHLVLPPFSPTYCKANEFPYSNFYVKLPNGKWMIRYRSGNRDILGTDEFEGYMI</sequence>
<keyword evidence="3" id="KW-1185">Reference proteome</keyword>
<feature type="region of interest" description="Disordered" evidence="1">
    <location>
        <begin position="38"/>
        <end position="87"/>
    </location>
</feature>
<feature type="compositionally biased region" description="Low complexity" evidence="1">
    <location>
        <begin position="43"/>
        <end position="65"/>
    </location>
</feature>